<evidence type="ECO:0000256" key="1">
    <source>
        <dbReference type="SAM" id="Phobius"/>
    </source>
</evidence>
<proteinExistence type="predicted"/>
<sequence>MNYTATSNERSTQFTAADDNGVRLPGVIFALTWAICLIAGIIALATGHGAVAAVTLCLAVLSPWVGLAWVSRSRSGSGQFEPADLPSGRRELYLAGH</sequence>
<dbReference type="OrthoDB" id="4732815at2"/>
<feature type="transmembrane region" description="Helical" evidence="1">
    <location>
        <begin position="21"/>
        <end position="44"/>
    </location>
</feature>
<evidence type="ECO:0000313" key="2">
    <source>
        <dbReference type="EMBL" id="ORB02268.1"/>
    </source>
</evidence>
<accession>A0A1E3SLJ5</accession>
<keyword evidence="1" id="KW-0812">Transmembrane</keyword>
<keyword evidence="1" id="KW-0472">Membrane</keyword>
<dbReference type="Proteomes" id="UP000192739">
    <property type="component" value="Unassembled WGS sequence"/>
</dbReference>
<dbReference type="EMBL" id="MVHT01000045">
    <property type="protein sequence ID" value="ORB02268.1"/>
    <property type="molecule type" value="Genomic_DNA"/>
</dbReference>
<dbReference type="RefSeq" id="WP_069417994.1">
    <property type="nucleotide sequence ID" value="NZ_CBCRZH010000014.1"/>
</dbReference>
<gene>
    <name evidence="2" type="ORF">BST27_16760</name>
</gene>
<dbReference type="AlphaFoldDB" id="A0A1E3SLJ5"/>
<organism evidence="2 3">
    <name type="scientific">Mycobacterium intermedium</name>
    <dbReference type="NCBI Taxonomy" id="28445"/>
    <lineage>
        <taxon>Bacteria</taxon>
        <taxon>Bacillati</taxon>
        <taxon>Actinomycetota</taxon>
        <taxon>Actinomycetes</taxon>
        <taxon>Mycobacteriales</taxon>
        <taxon>Mycobacteriaceae</taxon>
        <taxon>Mycobacterium</taxon>
        <taxon>Mycobacterium simiae complex</taxon>
    </lineage>
</organism>
<keyword evidence="1" id="KW-1133">Transmembrane helix</keyword>
<feature type="transmembrane region" description="Helical" evidence="1">
    <location>
        <begin position="50"/>
        <end position="70"/>
    </location>
</feature>
<dbReference type="STRING" id="28445.BHQ20_05020"/>
<name>A0A1E3SLJ5_MYCIE</name>
<keyword evidence="3" id="KW-1185">Reference proteome</keyword>
<reference evidence="2 3" key="1">
    <citation type="submission" date="2017-02" db="EMBL/GenBank/DDBJ databases">
        <title>The new phylogeny of genus Mycobacterium.</title>
        <authorList>
            <person name="Tortoli E."/>
            <person name="Trovato A."/>
            <person name="Cirillo D.M."/>
        </authorList>
    </citation>
    <scope>NUCLEOTIDE SEQUENCE [LARGE SCALE GENOMIC DNA]</scope>
    <source>
        <strain evidence="2 3">DSM 44049</strain>
    </source>
</reference>
<protein>
    <submittedName>
        <fullName evidence="2">Uncharacterized protein</fullName>
    </submittedName>
</protein>
<evidence type="ECO:0000313" key="3">
    <source>
        <dbReference type="Proteomes" id="UP000192739"/>
    </source>
</evidence>
<comment type="caution">
    <text evidence="2">The sequence shown here is derived from an EMBL/GenBank/DDBJ whole genome shotgun (WGS) entry which is preliminary data.</text>
</comment>